<organism evidence="1 2">
    <name type="scientific">Caerostris extrusa</name>
    <name type="common">Bark spider</name>
    <name type="synonym">Caerostris bankana</name>
    <dbReference type="NCBI Taxonomy" id="172846"/>
    <lineage>
        <taxon>Eukaryota</taxon>
        <taxon>Metazoa</taxon>
        <taxon>Ecdysozoa</taxon>
        <taxon>Arthropoda</taxon>
        <taxon>Chelicerata</taxon>
        <taxon>Arachnida</taxon>
        <taxon>Araneae</taxon>
        <taxon>Araneomorphae</taxon>
        <taxon>Entelegynae</taxon>
        <taxon>Araneoidea</taxon>
        <taxon>Araneidae</taxon>
        <taxon>Caerostris</taxon>
    </lineage>
</organism>
<evidence type="ECO:0008006" key="3">
    <source>
        <dbReference type="Google" id="ProtNLM"/>
    </source>
</evidence>
<dbReference type="InterPro" id="IPR008974">
    <property type="entry name" value="TRAF-like"/>
</dbReference>
<dbReference type="AlphaFoldDB" id="A0AAV4U1M1"/>
<dbReference type="Gene3D" id="2.60.210.10">
    <property type="entry name" value="Apoptosis, Tumor Necrosis Factor Receptor Associated Protein 2, Chain A"/>
    <property type="match status" value="1"/>
</dbReference>
<dbReference type="EMBL" id="BPLR01012144">
    <property type="protein sequence ID" value="GIY51693.1"/>
    <property type="molecule type" value="Genomic_DNA"/>
</dbReference>
<keyword evidence="2" id="KW-1185">Reference proteome</keyword>
<dbReference type="SUPFAM" id="SSF49599">
    <property type="entry name" value="TRAF domain-like"/>
    <property type="match status" value="1"/>
</dbReference>
<accession>A0AAV4U1M1</accession>
<proteinExistence type="predicted"/>
<name>A0AAV4U1M1_CAEEX</name>
<evidence type="ECO:0000313" key="2">
    <source>
        <dbReference type="Proteomes" id="UP001054945"/>
    </source>
</evidence>
<dbReference type="Proteomes" id="UP001054945">
    <property type="component" value="Unassembled WGS sequence"/>
</dbReference>
<reference evidence="1 2" key="1">
    <citation type="submission" date="2021-06" db="EMBL/GenBank/DDBJ databases">
        <title>Caerostris extrusa draft genome.</title>
        <authorList>
            <person name="Kono N."/>
            <person name="Arakawa K."/>
        </authorList>
    </citation>
    <scope>NUCLEOTIDE SEQUENCE [LARGE SCALE GENOMIC DNA]</scope>
</reference>
<comment type="caution">
    <text evidence="1">The sequence shown here is derived from an EMBL/GenBank/DDBJ whole genome shotgun (WGS) entry which is preliminary data.</text>
</comment>
<sequence length="122" mass="14514">MVREDDKRFAITWKIKNFWYFWKTKRQTIESPEFYAENVRQTKWILQISEEDALLSHFTVVIKRAEEDYGPASVKLNLKICVLSNKGLTLKREWVENTESSKGTEKELQKLLERAALFATRK</sequence>
<gene>
    <name evidence="1" type="ORF">CEXT_712611</name>
</gene>
<protein>
    <recommendedName>
        <fullName evidence="3">MATH domain-containing protein</fullName>
    </recommendedName>
</protein>
<evidence type="ECO:0000313" key="1">
    <source>
        <dbReference type="EMBL" id="GIY51693.1"/>
    </source>
</evidence>